<dbReference type="RefSeq" id="WP_235215139.1">
    <property type="nucleotide sequence ID" value="NZ_CABVQD010000020.1"/>
</dbReference>
<dbReference type="AlphaFoldDB" id="A0A6P2P952"/>
<dbReference type="Proteomes" id="UP000494330">
    <property type="component" value="Unassembled WGS sequence"/>
</dbReference>
<reference evidence="2 3" key="1">
    <citation type="submission" date="2019-09" db="EMBL/GenBank/DDBJ databases">
        <authorList>
            <person name="Depoorter E."/>
        </authorList>
    </citation>
    <scope>NUCLEOTIDE SEQUENCE [LARGE SCALE GENOMIC DNA]</scope>
    <source>
        <strain evidence="2">LMG 30113</strain>
    </source>
</reference>
<evidence type="ECO:0000313" key="2">
    <source>
        <dbReference type="EMBL" id="VWC04659.1"/>
    </source>
</evidence>
<accession>A0A6P2P952</accession>
<protein>
    <submittedName>
        <fullName evidence="2">LysR family transcriptional regulator</fullName>
    </submittedName>
</protein>
<evidence type="ECO:0000256" key="1">
    <source>
        <dbReference type="SAM" id="SignalP"/>
    </source>
</evidence>
<dbReference type="EMBL" id="CABVQD010000020">
    <property type="protein sequence ID" value="VWC04659.1"/>
    <property type="molecule type" value="Genomic_DNA"/>
</dbReference>
<sequence>MRNTRRPASLCWSTTSPVNAAALAVRHTIVELTGELAASGAWTGIALRAGDSAPS</sequence>
<organism evidence="2 3">
    <name type="scientific">Burkholderia paludis</name>
    <dbReference type="NCBI Taxonomy" id="1506587"/>
    <lineage>
        <taxon>Bacteria</taxon>
        <taxon>Pseudomonadati</taxon>
        <taxon>Pseudomonadota</taxon>
        <taxon>Betaproteobacteria</taxon>
        <taxon>Burkholderiales</taxon>
        <taxon>Burkholderiaceae</taxon>
        <taxon>Burkholderia</taxon>
        <taxon>Burkholderia cepacia complex</taxon>
    </lineage>
</organism>
<proteinExistence type="predicted"/>
<name>A0A6P2P952_9BURK</name>
<feature type="chain" id="PRO_5044426872" evidence="1">
    <location>
        <begin position="21"/>
        <end position="55"/>
    </location>
</feature>
<gene>
    <name evidence="2" type="ORF">BPA30113_04915</name>
</gene>
<feature type="signal peptide" evidence="1">
    <location>
        <begin position="1"/>
        <end position="20"/>
    </location>
</feature>
<keyword evidence="1" id="KW-0732">Signal</keyword>
<keyword evidence="3" id="KW-1185">Reference proteome</keyword>
<evidence type="ECO:0000313" key="3">
    <source>
        <dbReference type="Proteomes" id="UP000494330"/>
    </source>
</evidence>